<reference evidence="3 4" key="1">
    <citation type="journal article" date="2017" name="Curr. Biol.">
        <title>The Evolution of Venom by Co-option of Single-Copy Genes.</title>
        <authorList>
            <person name="Martinson E.O."/>
            <person name="Mrinalini"/>
            <person name="Kelkar Y.D."/>
            <person name="Chang C.H."/>
            <person name="Werren J.H."/>
        </authorList>
    </citation>
    <scope>NUCLEOTIDE SEQUENCE [LARGE SCALE GENOMIC DNA]</scope>
    <source>
        <strain evidence="3 4">Alberta</strain>
        <tissue evidence="3">Whole body</tissue>
    </source>
</reference>
<comment type="caution">
    <text evidence="3">The sequence shown here is derived from an EMBL/GenBank/DDBJ whole genome shotgun (WGS) entry which is preliminary data.</text>
</comment>
<accession>A0A232FL91</accession>
<dbReference type="EMBL" id="NNAY01000052">
    <property type="protein sequence ID" value="OXU31511.1"/>
    <property type="molecule type" value="Genomic_DNA"/>
</dbReference>
<name>A0A232FL91_9HYME</name>
<protein>
    <submittedName>
        <fullName evidence="3">Uncharacterized protein</fullName>
    </submittedName>
</protein>
<dbReference type="AlphaFoldDB" id="A0A232FL91"/>
<evidence type="ECO:0000313" key="3">
    <source>
        <dbReference type="EMBL" id="OXU31511.1"/>
    </source>
</evidence>
<gene>
    <name evidence="3" type="ORF">TSAR_014215</name>
</gene>
<keyword evidence="1" id="KW-0175">Coiled coil</keyword>
<evidence type="ECO:0000313" key="4">
    <source>
        <dbReference type="Proteomes" id="UP000215335"/>
    </source>
</evidence>
<evidence type="ECO:0000256" key="2">
    <source>
        <dbReference type="SAM" id="MobiDB-lite"/>
    </source>
</evidence>
<dbReference type="Proteomes" id="UP000215335">
    <property type="component" value="Unassembled WGS sequence"/>
</dbReference>
<keyword evidence="4" id="KW-1185">Reference proteome</keyword>
<organism evidence="3 4">
    <name type="scientific">Trichomalopsis sarcophagae</name>
    <dbReference type="NCBI Taxonomy" id="543379"/>
    <lineage>
        <taxon>Eukaryota</taxon>
        <taxon>Metazoa</taxon>
        <taxon>Ecdysozoa</taxon>
        <taxon>Arthropoda</taxon>
        <taxon>Hexapoda</taxon>
        <taxon>Insecta</taxon>
        <taxon>Pterygota</taxon>
        <taxon>Neoptera</taxon>
        <taxon>Endopterygota</taxon>
        <taxon>Hymenoptera</taxon>
        <taxon>Apocrita</taxon>
        <taxon>Proctotrupomorpha</taxon>
        <taxon>Chalcidoidea</taxon>
        <taxon>Pteromalidae</taxon>
        <taxon>Pteromalinae</taxon>
        <taxon>Trichomalopsis</taxon>
    </lineage>
</organism>
<feature type="compositionally biased region" description="Basic and acidic residues" evidence="2">
    <location>
        <begin position="1"/>
        <end position="15"/>
    </location>
</feature>
<feature type="region of interest" description="Disordered" evidence="2">
    <location>
        <begin position="1"/>
        <end position="24"/>
    </location>
</feature>
<evidence type="ECO:0000256" key="1">
    <source>
        <dbReference type="SAM" id="Coils"/>
    </source>
</evidence>
<proteinExistence type="predicted"/>
<feature type="coiled-coil region" evidence="1">
    <location>
        <begin position="126"/>
        <end position="153"/>
    </location>
</feature>
<sequence length="157" mass="17439">MERSHDSLREEEKSTHHLLSPLPSITHKEDVPCQRRGCSLNFPLGDTSLVGVKNVLIPVSTLELLFQRFDMLQPQLGDLKTLMSSGSAACSVSTVLASGEAVIATEEINTRVSTLEKELTDNINASSEVQATNRLLLEDNKNLRNELQQTQRLIQEK</sequence>